<dbReference type="Pfam" id="PF04043">
    <property type="entry name" value="PMEI"/>
    <property type="match status" value="1"/>
</dbReference>
<reference evidence="4" key="1">
    <citation type="submission" date="2019-08" db="EMBL/GenBank/DDBJ databases">
        <title>Reference gene set and small RNA set construction with multiple tissues from Davidia involucrata Baill.</title>
        <authorList>
            <person name="Yang H."/>
            <person name="Zhou C."/>
            <person name="Li G."/>
            <person name="Wang J."/>
            <person name="Gao P."/>
            <person name="Wang M."/>
            <person name="Wang R."/>
            <person name="Zhao Y."/>
        </authorList>
    </citation>
    <scope>NUCLEOTIDE SEQUENCE</scope>
    <source>
        <tissue evidence="4">Mixed with DoveR01_LX</tissue>
    </source>
</reference>
<evidence type="ECO:0000259" key="3">
    <source>
        <dbReference type="SMART" id="SM00856"/>
    </source>
</evidence>
<evidence type="ECO:0000256" key="1">
    <source>
        <dbReference type="ARBA" id="ARBA00022729"/>
    </source>
</evidence>
<dbReference type="EMBL" id="GHES01025940">
    <property type="protein sequence ID" value="MPA56499.1"/>
    <property type="molecule type" value="Transcribed_RNA"/>
</dbReference>
<feature type="domain" description="Pectinesterase inhibitor" evidence="3">
    <location>
        <begin position="36"/>
        <end position="193"/>
    </location>
</feature>
<dbReference type="SMART" id="SM00856">
    <property type="entry name" value="PMEI"/>
    <property type="match status" value="1"/>
</dbReference>
<name>A0A5B7AIK4_DAVIN</name>
<accession>A0A5B7AIK4</accession>
<sequence>MEGSSLCHALTTSFILLQLAIYMDSCLATRPIPTKTNTEYIKKSCGITMYPQLCYKSLSTYANKIQTSPKLLASTALSVTLSATRSSSAMMKKLSKSQGLKPREASAMLDCVEELSDSVDELQRSIVEMGSIIGGSNFEVQMNDILTWVSAALTDDDTCMDGFAGNAMNGNVKTIVRTHILKVAHLTSNALALIKNYAGAQTTPLLK</sequence>
<dbReference type="PANTHER" id="PTHR31080:SF117">
    <property type="entry name" value="PLANT INVERTASE_PECTIN METHYLESTERASE INHIBITOR SUPERFAMILY PROTEIN"/>
    <property type="match status" value="1"/>
</dbReference>
<dbReference type="InterPro" id="IPR006501">
    <property type="entry name" value="Pectinesterase_inhib_dom"/>
</dbReference>
<evidence type="ECO:0000313" key="4">
    <source>
        <dbReference type="EMBL" id="MPA56499.1"/>
    </source>
</evidence>
<dbReference type="NCBIfam" id="TIGR01614">
    <property type="entry name" value="PME_inhib"/>
    <property type="match status" value="1"/>
</dbReference>
<dbReference type="CDD" id="cd15798">
    <property type="entry name" value="PMEI-like_3"/>
    <property type="match status" value="1"/>
</dbReference>
<dbReference type="FunFam" id="1.20.140.40:FF:000005">
    <property type="entry name" value="Pectin methylesterase inhibitor 1"/>
    <property type="match status" value="1"/>
</dbReference>
<proteinExistence type="predicted"/>
<dbReference type="SUPFAM" id="SSF101148">
    <property type="entry name" value="Plant invertase/pectin methylesterase inhibitor"/>
    <property type="match status" value="1"/>
</dbReference>
<dbReference type="Gene3D" id="1.20.140.40">
    <property type="entry name" value="Invertase/pectin methylesterase inhibitor family protein"/>
    <property type="match status" value="1"/>
</dbReference>
<evidence type="ECO:0000256" key="2">
    <source>
        <dbReference type="SAM" id="SignalP"/>
    </source>
</evidence>
<organism evidence="4">
    <name type="scientific">Davidia involucrata</name>
    <name type="common">Dove tree</name>
    <dbReference type="NCBI Taxonomy" id="16924"/>
    <lineage>
        <taxon>Eukaryota</taxon>
        <taxon>Viridiplantae</taxon>
        <taxon>Streptophyta</taxon>
        <taxon>Embryophyta</taxon>
        <taxon>Tracheophyta</taxon>
        <taxon>Spermatophyta</taxon>
        <taxon>Magnoliopsida</taxon>
        <taxon>eudicotyledons</taxon>
        <taxon>Gunneridae</taxon>
        <taxon>Pentapetalae</taxon>
        <taxon>asterids</taxon>
        <taxon>Cornales</taxon>
        <taxon>Nyssaceae</taxon>
        <taxon>Davidia</taxon>
    </lineage>
</organism>
<dbReference type="PANTHER" id="PTHR31080">
    <property type="entry name" value="PECTINESTERASE INHIBITOR-LIKE"/>
    <property type="match status" value="1"/>
</dbReference>
<dbReference type="GO" id="GO:0046910">
    <property type="term" value="F:pectinesterase inhibitor activity"/>
    <property type="evidence" value="ECO:0007669"/>
    <property type="project" value="UniProtKB-ARBA"/>
</dbReference>
<dbReference type="AlphaFoldDB" id="A0A5B7AIK4"/>
<dbReference type="InterPro" id="IPR035513">
    <property type="entry name" value="Invertase/methylesterase_inhib"/>
</dbReference>
<dbReference type="InterPro" id="IPR051955">
    <property type="entry name" value="PME_Inhibitor"/>
</dbReference>
<feature type="signal peptide" evidence="2">
    <location>
        <begin position="1"/>
        <end position="28"/>
    </location>
</feature>
<gene>
    <name evidence="4" type="ORF">Din_025940</name>
</gene>
<feature type="chain" id="PRO_5022834426" description="Pectinesterase inhibitor domain-containing protein" evidence="2">
    <location>
        <begin position="29"/>
        <end position="207"/>
    </location>
</feature>
<keyword evidence="1 2" id="KW-0732">Signal</keyword>
<protein>
    <recommendedName>
        <fullName evidence="3">Pectinesterase inhibitor domain-containing protein</fullName>
    </recommendedName>
</protein>